<gene>
    <name evidence="3" type="ORF">FHR82_000524</name>
</gene>
<dbReference type="InterPro" id="IPR043992">
    <property type="entry name" value="SLT_3"/>
</dbReference>
<protein>
    <recommendedName>
        <fullName evidence="2">Transglycosylase SLT domain-containing protein</fullName>
    </recommendedName>
</protein>
<organism evidence="3 4">
    <name type="scientific">Actinophytocola algeriensis</name>
    <dbReference type="NCBI Taxonomy" id="1768010"/>
    <lineage>
        <taxon>Bacteria</taxon>
        <taxon>Bacillati</taxon>
        <taxon>Actinomycetota</taxon>
        <taxon>Actinomycetes</taxon>
        <taxon>Pseudonocardiales</taxon>
        <taxon>Pseudonocardiaceae</taxon>
    </lineage>
</organism>
<dbReference type="RefSeq" id="WP_184808580.1">
    <property type="nucleotide sequence ID" value="NZ_JACHJQ010000001.1"/>
</dbReference>
<evidence type="ECO:0000313" key="4">
    <source>
        <dbReference type="Proteomes" id="UP000520767"/>
    </source>
</evidence>
<name>A0A7W7PZR7_9PSEU</name>
<dbReference type="Pfam" id="PF18896">
    <property type="entry name" value="SLT_3"/>
    <property type="match status" value="1"/>
</dbReference>
<proteinExistence type="predicted"/>
<sequence>MAKLSPAQIAEYAHDAGFRGQDLTVAVAVALAESGGDPKAHNPVPPDNSYGLWQINMIGSLGPARRDQFDLDGNRELFDPEENAKAAWAISGKGDSFQPWTTYTSGAYKQYLDDARRGIRNMDKKDGKDKKGDRPKGNGGGSGQDGFLVDPDALSGYARTTRDIADDLRSLSTHQLRNVRGLAEDSFGKIGKETGFAAALDHFGAALQRQVKGVGTRADDLAGSVSKTARDYRDEEQDIEQVLLGLLRDR</sequence>
<evidence type="ECO:0000313" key="3">
    <source>
        <dbReference type="EMBL" id="MBB4904314.1"/>
    </source>
</evidence>
<dbReference type="InterPro" id="IPR023346">
    <property type="entry name" value="Lysozyme-like_dom_sf"/>
</dbReference>
<dbReference type="Proteomes" id="UP000520767">
    <property type="component" value="Unassembled WGS sequence"/>
</dbReference>
<dbReference type="Gene3D" id="1.10.530.10">
    <property type="match status" value="1"/>
</dbReference>
<keyword evidence="4" id="KW-1185">Reference proteome</keyword>
<feature type="domain" description="Transglycosylase SLT" evidence="2">
    <location>
        <begin position="11"/>
        <end position="102"/>
    </location>
</feature>
<dbReference type="AlphaFoldDB" id="A0A7W7PZR7"/>
<dbReference type="EMBL" id="JACHJQ010000001">
    <property type="protein sequence ID" value="MBB4904314.1"/>
    <property type="molecule type" value="Genomic_DNA"/>
</dbReference>
<accession>A0A7W7PZR7</accession>
<evidence type="ECO:0000259" key="2">
    <source>
        <dbReference type="Pfam" id="PF18896"/>
    </source>
</evidence>
<feature type="compositionally biased region" description="Basic and acidic residues" evidence="1">
    <location>
        <begin position="119"/>
        <end position="136"/>
    </location>
</feature>
<dbReference type="SUPFAM" id="SSF53955">
    <property type="entry name" value="Lysozyme-like"/>
    <property type="match status" value="1"/>
</dbReference>
<feature type="region of interest" description="Disordered" evidence="1">
    <location>
        <begin position="119"/>
        <end position="150"/>
    </location>
</feature>
<evidence type="ECO:0000256" key="1">
    <source>
        <dbReference type="SAM" id="MobiDB-lite"/>
    </source>
</evidence>
<reference evidence="3 4" key="1">
    <citation type="submission" date="2020-08" db="EMBL/GenBank/DDBJ databases">
        <title>Genomic Encyclopedia of Type Strains, Phase III (KMG-III): the genomes of soil and plant-associated and newly described type strains.</title>
        <authorList>
            <person name="Whitman W."/>
        </authorList>
    </citation>
    <scope>NUCLEOTIDE SEQUENCE [LARGE SCALE GENOMIC DNA]</scope>
    <source>
        <strain evidence="3 4">CECT 8960</strain>
    </source>
</reference>
<comment type="caution">
    <text evidence="3">The sequence shown here is derived from an EMBL/GenBank/DDBJ whole genome shotgun (WGS) entry which is preliminary data.</text>
</comment>